<accession>A0A448E0K8</accession>
<reference evidence="9 10" key="1">
    <citation type="submission" date="2018-12" db="EMBL/GenBank/DDBJ databases">
        <authorList>
            <consortium name="Pathogen Informatics"/>
        </authorList>
    </citation>
    <scope>NUCLEOTIDE SEQUENCE [LARGE SCALE GENOMIC DNA]</scope>
    <source>
        <strain evidence="9 10">NCTC9428</strain>
    </source>
</reference>
<dbReference type="PANTHER" id="PTHR30586:SF0">
    <property type="entry name" value="ION-TRANSLOCATING OXIDOREDUCTASE COMPLEX SUBUNIT E"/>
    <property type="match status" value="1"/>
</dbReference>
<keyword evidence="6 8" id="KW-1133">Transmembrane helix</keyword>
<dbReference type="GO" id="GO:0012505">
    <property type="term" value="C:endomembrane system"/>
    <property type="evidence" value="ECO:0007669"/>
    <property type="project" value="UniProtKB-SubCell"/>
</dbReference>
<evidence type="ECO:0000256" key="1">
    <source>
        <dbReference type="ARBA" id="ARBA00004127"/>
    </source>
</evidence>
<dbReference type="EMBL" id="LR134318">
    <property type="protein sequence ID" value="VEF12623.1"/>
    <property type="molecule type" value="Genomic_DNA"/>
</dbReference>
<dbReference type="AlphaFoldDB" id="A0A448E0K8"/>
<evidence type="ECO:0000313" key="10">
    <source>
        <dbReference type="Proteomes" id="UP000281909"/>
    </source>
</evidence>
<keyword evidence="2" id="KW-0813">Transport</keyword>
<keyword evidence="4 8" id="KW-0812">Transmembrane</keyword>
<evidence type="ECO:0000256" key="2">
    <source>
        <dbReference type="ARBA" id="ARBA00022448"/>
    </source>
</evidence>
<dbReference type="InterPro" id="IPR003667">
    <property type="entry name" value="NqrDE/RnfAE"/>
</dbReference>
<dbReference type="OrthoDB" id="7028957at2"/>
<dbReference type="Proteomes" id="UP000281909">
    <property type="component" value="Chromosome"/>
</dbReference>
<evidence type="ECO:0000256" key="7">
    <source>
        <dbReference type="ARBA" id="ARBA00023136"/>
    </source>
</evidence>
<feature type="transmembrane region" description="Helical" evidence="8">
    <location>
        <begin position="109"/>
        <end position="126"/>
    </location>
</feature>
<organism evidence="9 10">
    <name type="scientific">Pseudomonas fluorescens</name>
    <dbReference type="NCBI Taxonomy" id="294"/>
    <lineage>
        <taxon>Bacteria</taxon>
        <taxon>Pseudomonadati</taxon>
        <taxon>Pseudomonadota</taxon>
        <taxon>Gammaproteobacteria</taxon>
        <taxon>Pseudomonadales</taxon>
        <taxon>Pseudomonadaceae</taxon>
        <taxon>Pseudomonas</taxon>
    </lineage>
</organism>
<name>A0A448E0K8_PSEFL</name>
<evidence type="ECO:0000256" key="5">
    <source>
        <dbReference type="ARBA" id="ARBA00022967"/>
    </source>
</evidence>
<feature type="transmembrane region" description="Helical" evidence="8">
    <location>
        <begin position="51"/>
        <end position="71"/>
    </location>
</feature>
<dbReference type="PANTHER" id="PTHR30586">
    <property type="entry name" value="ELECTRON TRANSPORT COMPLEX PROTEIN RNFE"/>
    <property type="match status" value="1"/>
</dbReference>
<dbReference type="PIRSF" id="PIRSF006102">
    <property type="entry name" value="NQR_DE"/>
    <property type="match status" value="1"/>
</dbReference>
<dbReference type="GO" id="GO:0005886">
    <property type="term" value="C:plasma membrane"/>
    <property type="evidence" value="ECO:0007669"/>
    <property type="project" value="TreeGrafter"/>
</dbReference>
<evidence type="ECO:0000256" key="3">
    <source>
        <dbReference type="ARBA" id="ARBA00022519"/>
    </source>
</evidence>
<evidence type="ECO:0000313" key="9">
    <source>
        <dbReference type="EMBL" id="VEF12623.1"/>
    </source>
</evidence>
<dbReference type="Pfam" id="PF02508">
    <property type="entry name" value="Rnf-Nqr"/>
    <property type="match status" value="1"/>
</dbReference>
<feature type="transmembrane region" description="Helical" evidence="8">
    <location>
        <begin position="77"/>
        <end position="97"/>
    </location>
</feature>
<evidence type="ECO:0000256" key="6">
    <source>
        <dbReference type="ARBA" id="ARBA00022989"/>
    </source>
</evidence>
<protein>
    <submittedName>
        <fullName evidence="9">Electron transport complex protein rnfE</fullName>
    </submittedName>
</protein>
<feature type="transmembrane region" description="Helical" evidence="8">
    <location>
        <begin position="20"/>
        <end position="39"/>
    </location>
</feature>
<gene>
    <name evidence="9" type="primary">rnfE</name>
    <name evidence="9" type="ORF">NCTC9428_04282</name>
</gene>
<feature type="transmembrane region" description="Helical" evidence="8">
    <location>
        <begin position="146"/>
        <end position="171"/>
    </location>
</feature>
<evidence type="ECO:0000256" key="8">
    <source>
        <dbReference type="SAM" id="Phobius"/>
    </source>
</evidence>
<keyword evidence="7 8" id="KW-0472">Membrane</keyword>
<comment type="subcellular location">
    <subcellularLocation>
        <location evidence="1">Endomembrane system</location>
        <topology evidence="1">Multi-pass membrane protein</topology>
    </subcellularLocation>
</comment>
<keyword evidence="3" id="KW-1003">Cell membrane</keyword>
<keyword evidence="3" id="KW-0997">Cell inner membrane</keyword>
<evidence type="ECO:0000256" key="4">
    <source>
        <dbReference type="ARBA" id="ARBA00022692"/>
    </source>
</evidence>
<keyword evidence="5" id="KW-1278">Translocase</keyword>
<proteinExistence type="predicted"/>
<sequence length="189" mass="19974">MNLSNSLLLVLLSGSTDSMAGALGTLLVLAIVIGTYSLGMRPLRSRLASPSALLASVLLAATLTSCADILAQRWLFAWHQSYGLYGGLIALQCVILEQHGFFRQALAERVRLCALFAGLMLTLAVLRELTGKGHLGAGLTEHGTALVSFGEGVPLAALIPGAFIILGLLLAARQAWTRSNSVIKETHRP</sequence>